<evidence type="ECO:0000313" key="3">
    <source>
        <dbReference type="EnsemblMetazoa" id="XP_038070374.1"/>
    </source>
</evidence>
<feature type="region of interest" description="Disordered" evidence="1">
    <location>
        <begin position="469"/>
        <end position="524"/>
    </location>
</feature>
<dbReference type="AlphaFoldDB" id="A0A914B3J4"/>
<evidence type="ECO:0000256" key="1">
    <source>
        <dbReference type="SAM" id="MobiDB-lite"/>
    </source>
</evidence>
<dbReference type="InterPro" id="IPR003123">
    <property type="entry name" value="VPS9"/>
</dbReference>
<dbReference type="GO" id="GO:0005829">
    <property type="term" value="C:cytosol"/>
    <property type="evidence" value="ECO:0007669"/>
    <property type="project" value="TreeGrafter"/>
</dbReference>
<evidence type="ECO:0000259" key="2">
    <source>
        <dbReference type="PROSITE" id="PS51205"/>
    </source>
</evidence>
<dbReference type="SUPFAM" id="SSF109993">
    <property type="entry name" value="VPS9 domain"/>
    <property type="match status" value="1"/>
</dbReference>
<dbReference type="GO" id="GO:0030139">
    <property type="term" value="C:endocytic vesicle"/>
    <property type="evidence" value="ECO:0007669"/>
    <property type="project" value="TreeGrafter"/>
</dbReference>
<dbReference type="Pfam" id="PF02204">
    <property type="entry name" value="VPS9"/>
    <property type="match status" value="1"/>
</dbReference>
<name>A0A914B3J4_PATMI</name>
<feature type="region of interest" description="Disordered" evidence="1">
    <location>
        <begin position="83"/>
        <end position="135"/>
    </location>
</feature>
<feature type="domain" description="VPS9" evidence="2">
    <location>
        <begin position="757"/>
        <end position="908"/>
    </location>
</feature>
<dbReference type="CTD" id="9605"/>
<dbReference type="GO" id="GO:0016192">
    <property type="term" value="P:vesicle-mediated transport"/>
    <property type="evidence" value="ECO:0007669"/>
    <property type="project" value="InterPro"/>
</dbReference>
<dbReference type="Gene3D" id="1.20.1050.80">
    <property type="entry name" value="VPS9 domain"/>
    <property type="match status" value="1"/>
</dbReference>
<dbReference type="RefSeq" id="XP_038070374.1">
    <property type="nucleotide sequence ID" value="XM_038214446.1"/>
</dbReference>
<dbReference type="InterPro" id="IPR036181">
    <property type="entry name" value="MIT_dom_sf"/>
</dbReference>
<dbReference type="PROSITE" id="PS51205">
    <property type="entry name" value="VPS9"/>
    <property type="match status" value="1"/>
</dbReference>
<feature type="region of interest" description="Disordered" evidence="1">
    <location>
        <begin position="403"/>
        <end position="430"/>
    </location>
</feature>
<feature type="compositionally biased region" description="Basic and acidic residues" evidence="1">
    <location>
        <begin position="639"/>
        <end position="683"/>
    </location>
</feature>
<feature type="compositionally biased region" description="Polar residues" evidence="1">
    <location>
        <begin position="98"/>
        <end position="117"/>
    </location>
</feature>
<dbReference type="InterPro" id="IPR045046">
    <property type="entry name" value="Vps9-like"/>
</dbReference>
<feature type="compositionally biased region" description="Basic and acidic residues" evidence="1">
    <location>
        <begin position="593"/>
        <end position="606"/>
    </location>
</feature>
<dbReference type="PANTHER" id="PTHR23101">
    <property type="entry name" value="RAB GDP/GTP EXCHANGE FACTOR"/>
    <property type="match status" value="1"/>
</dbReference>
<dbReference type="EnsemblMetazoa" id="XM_038214446.1">
    <property type="protein sequence ID" value="XP_038070374.1"/>
    <property type="gene ID" value="LOC119739474"/>
</dbReference>
<feature type="compositionally biased region" description="Acidic residues" evidence="1">
    <location>
        <begin position="410"/>
        <end position="428"/>
    </location>
</feature>
<dbReference type="PANTHER" id="PTHR23101:SF98">
    <property type="entry name" value="VPS9 DOMAIN-CONTAINING PROTEIN 1"/>
    <property type="match status" value="1"/>
</dbReference>
<proteinExistence type="predicted"/>
<keyword evidence="4" id="KW-1185">Reference proteome</keyword>
<dbReference type="GO" id="GO:0005085">
    <property type="term" value="F:guanyl-nucleotide exchange factor activity"/>
    <property type="evidence" value="ECO:0007669"/>
    <property type="project" value="InterPro"/>
</dbReference>
<dbReference type="GO" id="GO:0031267">
    <property type="term" value="F:small GTPase binding"/>
    <property type="evidence" value="ECO:0007669"/>
    <property type="project" value="TreeGrafter"/>
</dbReference>
<organism evidence="3 4">
    <name type="scientific">Patiria miniata</name>
    <name type="common">Bat star</name>
    <name type="synonym">Asterina miniata</name>
    <dbReference type="NCBI Taxonomy" id="46514"/>
    <lineage>
        <taxon>Eukaryota</taxon>
        <taxon>Metazoa</taxon>
        <taxon>Echinodermata</taxon>
        <taxon>Eleutherozoa</taxon>
        <taxon>Asterozoa</taxon>
        <taxon>Asteroidea</taxon>
        <taxon>Valvatacea</taxon>
        <taxon>Valvatida</taxon>
        <taxon>Asterinidae</taxon>
        <taxon>Patiria</taxon>
    </lineage>
</organism>
<protein>
    <recommendedName>
        <fullName evidence="2">VPS9 domain-containing protein</fullName>
    </recommendedName>
</protein>
<dbReference type="OMA" id="YAMEEFI"/>
<dbReference type="SUPFAM" id="SSF116846">
    <property type="entry name" value="MIT domain"/>
    <property type="match status" value="1"/>
</dbReference>
<dbReference type="EnsemblMetazoa" id="XM_038214444.1">
    <property type="protein sequence ID" value="XP_038070372.1"/>
    <property type="gene ID" value="LOC119739474"/>
</dbReference>
<dbReference type="RefSeq" id="XP_038070372.1">
    <property type="nucleotide sequence ID" value="XM_038214444.1"/>
</dbReference>
<sequence>MEGSLHTAMKAVGQAIQLDGAGDNKEAYYRYLACIQYISQTVLEDSKSQGYQGPIKTKGTAKMLKLAQQCMDRVTAIMENTEEGDASHLTPPPGDQSGRFSPSIRSFTSSPVPSEQPTKAYEPLPTIGTAPKPTELPSAGACQVVTPTASLPVPVGYTRPQTARKDKLTPLEAAYLENRRLINSYKARLVQLMETNKGKGQLNKTTMNLTLQRRLMENMAIARAREAALAKKIQERHQRLQEEAARRFSTTGEPTRAEIELRQMYASVMEFESNESWLLEWRHKLQKSPRDLQFIHALIGHILACPAHPFTQLLKKFQFTVYQTLLPLVQKDTDTLEQIKVPYKTVEPLKLAGSERKVIPPNGFANPGDLMDKSLDEDLMRRLHALRNSSDDEKRESLYGDMLASSSSLNEDEEDDLWDELNDGDNTLEDGIGAELEDAREGGGIASNLDNASIKSKVSVEVELCDDRDDSQVSHHSDGNGNNDEENLGDATVSNQEHSVDECGDQGKGGENGVSQEEEEARILAAEIEEELGDDDGEDVVRQMKRISAEVKEDLQEALAEGEELRMELEKQIAQDTAQGAIPQNGEDSTEETADKSQDDLDRNSDDGEVDQISLTPSCEGEKVSGGEPEEAESNGNRSDSETSPKQRTLDDSEQTDDRSQGGEKERQEVREAKQMSKEEEEQQRIAKLQEDALQRHLKHISKDIQSYLDRLQSLLVAIYEELDSAVAKEQCIAVIEKHFFHLIWQPLLTLFRRANLHREISAATAMTKYQHARPENIGIIKKLCLDDESDRYPYQLAVEELRRISGYFSPLEKLECVVKASRAIVTCVGDYYEAQGRSRENTENAVGCDDLLPILSYVVIKSALPHIVSECSIMEEFIHEGYLFGEEGYCLTTLQTSLGYVLKLAED</sequence>
<dbReference type="GeneID" id="119739474"/>
<dbReference type="InterPro" id="IPR037191">
    <property type="entry name" value="VPS9_dom_sf"/>
</dbReference>
<dbReference type="OrthoDB" id="10264848at2759"/>
<dbReference type="Proteomes" id="UP000887568">
    <property type="component" value="Unplaced"/>
</dbReference>
<reference evidence="3" key="1">
    <citation type="submission" date="2022-11" db="UniProtKB">
        <authorList>
            <consortium name="EnsemblMetazoa"/>
        </authorList>
    </citation>
    <scope>IDENTIFICATION</scope>
</reference>
<feature type="compositionally biased region" description="Basic and acidic residues" evidence="1">
    <location>
        <begin position="563"/>
        <end position="573"/>
    </location>
</feature>
<accession>A0A914B3J4</accession>
<dbReference type="SMART" id="SM00167">
    <property type="entry name" value="VPS9"/>
    <property type="match status" value="1"/>
</dbReference>
<evidence type="ECO:0000313" key="4">
    <source>
        <dbReference type="Proteomes" id="UP000887568"/>
    </source>
</evidence>
<feature type="region of interest" description="Disordered" evidence="1">
    <location>
        <begin position="558"/>
        <end position="683"/>
    </location>
</feature>